<dbReference type="InterPro" id="IPR035965">
    <property type="entry name" value="PAS-like_dom_sf"/>
</dbReference>
<feature type="domain" description="PAS" evidence="7">
    <location>
        <begin position="151"/>
        <end position="221"/>
    </location>
</feature>
<dbReference type="GO" id="GO:0016301">
    <property type="term" value="F:kinase activity"/>
    <property type="evidence" value="ECO:0007669"/>
    <property type="project" value="UniProtKB-KW"/>
</dbReference>
<evidence type="ECO:0000256" key="4">
    <source>
        <dbReference type="ARBA" id="ARBA00023163"/>
    </source>
</evidence>
<dbReference type="SMART" id="SM00448">
    <property type="entry name" value="REC"/>
    <property type="match status" value="1"/>
</dbReference>
<keyword evidence="3" id="KW-0805">Transcription regulation</keyword>
<accession>A0AAU8CBK9</accession>
<feature type="domain" description="PAC" evidence="8">
    <location>
        <begin position="225"/>
        <end position="276"/>
    </location>
</feature>
<dbReference type="InterPro" id="IPR001789">
    <property type="entry name" value="Sig_transdc_resp-reg_receiver"/>
</dbReference>
<dbReference type="PROSITE" id="PS50113">
    <property type="entry name" value="PAC"/>
    <property type="match status" value="1"/>
</dbReference>
<evidence type="ECO:0000259" key="8">
    <source>
        <dbReference type="PROSITE" id="PS50113"/>
    </source>
</evidence>
<evidence type="ECO:0000259" key="6">
    <source>
        <dbReference type="PROSITE" id="PS50110"/>
    </source>
</evidence>
<dbReference type="InterPro" id="IPR000700">
    <property type="entry name" value="PAS-assoc_C"/>
</dbReference>
<reference evidence="9" key="1">
    <citation type="submission" date="2024-06" db="EMBL/GenBank/DDBJ databases">
        <title>Genome Sequence of an extremely halophilic archaeon isolated from Permian era halite, Salado Formation, Carlsbad, New Mexico: Halobacterium sp. strain NMX12-1.</title>
        <authorList>
            <person name="Sotoa L."/>
            <person name="DasSarma P."/>
            <person name="Anton B.P."/>
            <person name="Vincze T."/>
            <person name="Verma I."/>
            <person name="Eralp B."/>
            <person name="Powers D.W."/>
            <person name="Dozier B.L."/>
            <person name="Roberts R.J."/>
            <person name="DasSarma S."/>
        </authorList>
    </citation>
    <scope>NUCLEOTIDE SEQUENCE</scope>
    <source>
        <strain evidence="9">NMX12-1</strain>
    </source>
</reference>
<dbReference type="SUPFAM" id="SSF52172">
    <property type="entry name" value="CheY-like"/>
    <property type="match status" value="1"/>
</dbReference>
<dbReference type="InterPro" id="IPR011006">
    <property type="entry name" value="CheY-like_superfamily"/>
</dbReference>
<dbReference type="Pfam" id="PF15915">
    <property type="entry name" value="BAT"/>
    <property type="match status" value="1"/>
</dbReference>
<dbReference type="PANTHER" id="PTHR34236">
    <property type="entry name" value="DIMETHYL SULFOXIDE REDUCTASE TRANSCRIPTIONAL ACTIVATOR"/>
    <property type="match status" value="1"/>
</dbReference>
<dbReference type="InterPro" id="IPR029016">
    <property type="entry name" value="GAF-like_dom_sf"/>
</dbReference>
<organism evidence="9">
    <name type="scientific">Halobacterium sp. NMX12-1</name>
    <dbReference type="NCBI Taxonomy" id="3166650"/>
    <lineage>
        <taxon>Archaea</taxon>
        <taxon>Methanobacteriati</taxon>
        <taxon>Methanobacteriota</taxon>
        <taxon>Stenosarchaea group</taxon>
        <taxon>Halobacteria</taxon>
        <taxon>Halobacteriales</taxon>
        <taxon>Halobacteriaceae</taxon>
        <taxon>Halobacterium</taxon>
    </lineage>
</organism>
<evidence type="ECO:0000256" key="1">
    <source>
        <dbReference type="ARBA" id="ARBA00022679"/>
    </source>
</evidence>
<dbReference type="Pfam" id="PF13185">
    <property type="entry name" value="GAF_2"/>
    <property type="match status" value="1"/>
</dbReference>
<dbReference type="NCBIfam" id="TIGR00229">
    <property type="entry name" value="sensory_box"/>
    <property type="match status" value="1"/>
</dbReference>
<dbReference type="SUPFAM" id="SSF55785">
    <property type="entry name" value="PYP-like sensor domain (PAS domain)"/>
    <property type="match status" value="1"/>
</dbReference>
<name>A0AAU8CBK9_9EURY</name>
<keyword evidence="2" id="KW-0418">Kinase</keyword>
<evidence type="ECO:0000313" key="9">
    <source>
        <dbReference type="EMBL" id="XCF16047.1"/>
    </source>
</evidence>
<dbReference type="KEGG" id="hanx:ABSL23_12485"/>
<dbReference type="InterPro" id="IPR013655">
    <property type="entry name" value="PAS_fold_3"/>
</dbReference>
<evidence type="ECO:0000259" key="7">
    <source>
        <dbReference type="PROSITE" id="PS50112"/>
    </source>
</evidence>
<dbReference type="InterPro" id="IPR000014">
    <property type="entry name" value="PAS"/>
</dbReference>
<proteinExistence type="predicted"/>
<feature type="modified residue" description="4-aspartylphosphate" evidence="5">
    <location>
        <position position="77"/>
    </location>
</feature>
<feature type="domain" description="Response regulatory" evidence="6">
    <location>
        <begin position="8"/>
        <end position="142"/>
    </location>
</feature>
<dbReference type="AlphaFoldDB" id="A0AAU8CBK9"/>
<dbReference type="InterPro" id="IPR013324">
    <property type="entry name" value="RNA_pol_sigma_r3/r4-like"/>
</dbReference>
<evidence type="ECO:0000256" key="5">
    <source>
        <dbReference type="PROSITE-ProRule" id="PRU00169"/>
    </source>
</evidence>
<dbReference type="RefSeq" id="WP_353633957.1">
    <property type="nucleotide sequence ID" value="NZ_CP159204.1"/>
</dbReference>
<dbReference type="Pfam" id="PF04967">
    <property type="entry name" value="HTH_10"/>
    <property type="match status" value="1"/>
</dbReference>
<dbReference type="SMART" id="SM00065">
    <property type="entry name" value="GAF"/>
    <property type="match status" value="1"/>
</dbReference>
<dbReference type="GeneID" id="91109979"/>
<keyword evidence="5" id="KW-0597">Phosphoprotein</keyword>
<dbReference type="PROSITE" id="PS50110">
    <property type="entry name" value="RESPONSE_REGULATORY"/>
    <property type="match status" value="1"/>
</dbReference>
<dbReference type="Gene3D" id="3.30.450.20">
    <property type="entry name" value="PAS domain"/>
    <property type="match status" value="1"/>
</dbReference>
<sequence>MSEDARPRILLVEDNPGDARYIRELLDDAVSLEARSFDGDALVDRTDGAREPLVHESRLDDALDYLDDAGADVVLLDLGLPDSTGLETLTTLLDHHAAVPVVVLTGLTDREVGMEALRRGAEEFLVKDEINPELLVRSIHHAIERRAHRREQKRYETLIEESTDVNAIVDPDGTVQYVTPSAEYVLGYDPDELAGENAFEYVHPDDQVAVREEFDRLAGDPDYRATVDFRLRCADGSWVFLDARGRNLRDEPAIDGFVVYTRDVTEQREYERRLEAQRERLAALNQLNDVVNGVAGAVVDQSTREEIERIACERLAASPSYEFAWVGEPDPETQEVNVRASAGTDGYLDDVSLSVAPGDPASEGPTGRALRTGEMQTVLDVDDDSDYERWRDLADEYGFRSSAAIPIRHEDTTYGVLNVYADRSDAFREQERTVVEHLGHLVGHAIAAAERKQALMSDAVVELEFRVREIADAVGADTVPETPIALERTVSVDDGEFLVYGTVDEDGVDDLRRFTETVSFWKSFDVVGEDVDGVRFELRLSDPPLMSEVASLGGSVRRVVLGEDLRLTAQFPQDTDVREVVSAIRNAYDSAEAVARRQVTERDQRADHLADVWSDTLTERQRTVVETAYYAGFFEWPRATSGEDVAESLDISGPTFSQHLRAAENKIFARLVGDDAAD</sequence>
<dbReference type="SUPFAM" id="SSF88659">
    <property type="entry name" value="Sigma3 and sigma4 domains of RNA polymerase sigma factors"/>
    <property type="match status" value="1"/>
</dbReference>
<dbReference type="PROSITE" id="PS50112">
    <property type="entry name" value="PAS"/>
    <property type="match status" value="1"/>
</dbReference>
<dbReference type="GO" id="GO:0000160">
    <property type="term" value="P:phosphorelay signal transduction system"/>
    <property type="evidence" value="ECO:0007669"/>
    <property type="project" value="InterPro"/>
</dbReference>
<evidence type="ECO:0000256" key="3">
    <source>
        <dbReference type="ARBA" id="ARBA00023015"/>
    </source>
</evidence>
<dbReference type="Gene3D" id="3.40.50.2300">
    <property type="match status" value="1"/>
</dbReference>
<dbReference type="CDD" id="cd00130">
    <property type="entry name" value="PAS"/>
    <property type="match status" value="1"/>
</dbReference>
<evidence type="ECO:0000256" key="2">
    <source>
        <dbReference type="ARBA" id="ARBA00022777"/>
    </source>
</evidence>
<keyword evidence="1" id="KW-0808">Transferase</keyword>
<protein>
    <submittedName>
        <fullName evidence="9">Bacterio-opsin activator domain-containing protein</fullName>
    </submittedName>
</protein>
<gene>
    <name evidence="9" type="ORF">ABSL23_12485</name>
</gene>
<dbReference type="SMART" id="SM00091">
    <property type="entry name" value="PAS"/>
    <property type="match status" value="1"/>
</dbReference>
<dbReference type="InterPro" id="IPR031803">
    <property type="entry name" value="BAT_GAF/HTH-assoc"/>
</dbReference>
<dbReference type="SUPFAM" id="SSF55781">
    <property type="entry name" value="GAF domain-like"/>
    <property type="match status" value="1"/>
</dbReference>
<dbReference type="InterPro" id="IPR003018">
    <property type="entry name" value="GAF"/>
</dbReference>
<dbReference type="Pfam" id="PF08447">
    <property type="entry name" value="PAS_3"/>
    <property type="match status" value="1"/>
</dbReference>
<dbReference type="InterPro" id="IPR007050">
    <property type="entry name" value="HTH_bacterioopsin"/>
</dbReference>
<dbReference type="Pfam" id="PF00072">
    <property type="entry name" value="Response_reg"/>
    <property type="match status" value="1"/>
</dbReference>
<dbReference type="EMBL" id="CP159204">
    <property type="protein sequence ID" value="XCF16047.1"/>
    <property type="molecule type" value="Genomic_DNA"/>
</dbReference>
<dbReference type="PANTHER" id="PTHR34236:SF1">
    <property type="entry name" value="DIMETHYL SULFOXIDE REDUCTASE TRANSCRIPTIONAL ACTIVATOR"/>
    <property type="match status" value="1"/>
</dbReference>
<keyword evidence="4" id="KW-0804">Transcription</keyword>
<dbReference type="Gene3D" id="3.30.450.40">
    <property type="match status" value="1"/>
</dbReference>